<comment type="subcellular location">
    <subcellularLocation>
        <location evidence="1">Cell membrane</location>
        <topology evidence="1">Lipid-anchor</topology>
    </subcellularLocation>
</comment>
<keyword evidence="11" id="KW-1185">Reference proteome</keyword>
<proteinExistence type="inferred from homology"/>
<dbReference type="Proteomes" id="UP001139179">
    <property type="component" value="Unassembled WGS sequence"/>
</dbReference>
<dbReference type="SUPFAM" id="SSF53822">
    <property type="entry name" value="Periplasmic binding protein-like I"/>
    <property type="match status" value="1"/>
</dbReference>
<dbReference type="PANTHER" id="PTHR34296:SF2">
    <property type="entry name" value="ABC TRANSPORTER GUANOSINE-BINDING PROTEIN NUPN"/>
    <property type="match status" value="1"/>
</dbReference>
<evidence type="ECO:0000256" key="7">
    <source>
        <dbReference type="SAM" id="MobiDB-lite"/>
    </source>
</evidence>
<dbReference type="CDD" id="cd06354">
    <property type="entry name" value="PBP1_PrnA-like"/>
    <property type="match status" value="1"/>
</dbReference>
<keyword evidence="5" id="KW-0472">Membrane</keyword>
<evidence type="ECO:0000259" key="9">
    <source>
        <dbReference type="Pfam" id="PF02608"/>
    </source>
</evidence>
<feature type="region of interest" description="Disordered" evidence="7">
    <location>
        <begin position="24"/>
        <end position="47"/>
    </location>
</feature>
<organism evidence="10 11">
    <name type="scientific">Halalkalibacter oceani</name>
    <dbReference type="NCBI Taxonomy" id="1653776"/>
    <lineage>
        <taxon>Bacteria</taxon>
        <taxon>Bacillati</taxon>
        <taxon>Bacillota</taxon>
        <taxon>Bacilli</taxon>
        <taxon>Bacillales</taxon>
        <taxon>Bacillaceae</taxon>
        <taxon>Halalkalibacter</taxon>
    </lineage>
</organism>
<name>A0A9X2DU81_9BACI</name>
<accession>A0A9X2DU81</accession>
<keyword evidence="3" id="KW-1003">Cell membrane</keyword>
<evidence type="ECO:0000256" key="5">
    <source>
        <dbReference type="ARBA" id="ARBA00023136"/>
    </source>
</evidence>
<evidence type="ECO:0000256" key="4">
    <source>
        <dbReference type="ARBA" id="ARBA00022729"/>
    </source>
</evidence>
<feature type="signal peptide" evidence="8">
    <location>
        <begin position="1"/>
        <end position="22"/>
    </location>
</feature>
<comment type="similarity">
    <text evidence="2">Belongs to the BMP lipoprotein family.</text>
</comment>
<keyword evidence="6" id="KW-0449">Lipoprotein</keyword>
<evidence type="ECO:0000256" key="6">
    <source>
        <dbReference type="ARBA" id="ARBA00023288"/>
    </source>
</evidence>
<dbReference type="InterPro" id="IPR003760">
    <property type="entry name" value="PnrA-like"/>
</dbReference>
<comment type="caution">
    <text evidence="10">The sequence shown here is derived from an EMBL/GenBank/DDBJ whole genome shotgun (WGS) entry which is preliminary data.</text>
</comment>
<dbReference type="PANTHER" id="PTHR34296">
    <property type="entry name" value="TRANSCRIPTIONAL ACTIVATOR PROTEIN MED"/>
    <property type="match status" value="1"/>
</dbReference>
<sequence length="374" mass="40166">MKKWLRTLTMTAAAVVALTACGAGEEEGTTDEAAPSEEPAENEATPDAEDFTVAMVTDVGGIDDKSFNQSAWEGLTAFGEEMGLEEGTGYRYLQSATMDDFEPNIRTLVREEANLVWGIGYLMEDAVKTIAEQVEDAQIAIVDTVVTDGDGNPYSNVANVTFKEHEGSFLVGVVAGLQTKGNKVGFVGGVESELIKKFESGFKAGVKAVNPDAEILTQYTESFNDATRGQQIANNMYGQGADIIYHAAGGAGNGVFQEAINRARNGEEVWVIGVDRDQHEEGVSGDVSVTLTSMVKRVDTAVYLVSERTMSGDFPGGEILEYGLEEDAVGIAPTTDNVPQEALDAVDEYKVQIQDGEISVPQTDEEYEEYLSSL</sequence>
<reference evidence="10" key="1">
    <citation type="submission" date="2022-05" db="EMBL/GenBank/DDBJ databases">
        <title>Comparative Genomics of Spacecraft Associated Microbes.</title>
        <authorList>
            <person name="Tran M.T."/>
            <person name="Wright A."/>
            <person name="Seuylemezian A."/>
            <person name="Eisen J."/>
            <person name="Coil D."/>
        </authorList>
    </citation>
    <scope>NUCLEOTIDE SEQUENCE</scope>
    <source>
        <strain evidence="10">214.1.1</strain>
    </source>
</reference>
<dbReference type="PROSITE" id="PS51257">
    <property type="entry name" value="PROKAR_LIPOPROTEIN"/>
    <property type="match status" value="1"/>
</dbReference>
<dbReference type="AlphaFoldDB" id="A0A9X2DU81"/>
<dbReference type="InterPro" id="IPR028082">
    <property type="entry name" value="Peripla_BP_I"/>
</dbReference>
<dbReference type="Gene3D" id="3.40.50.2300">
    <property type="match status" value="2"/>
</dbReference>
<dbReference type="RefSeq" id="WP_251224238.1">
    <property type="nucleotide sequence ID" value="NZ_JAMBOL010000016.1"/>
</dbReference>
<evidence type="ECO:0000313" key="10">
    <source>
        <dbReference type="EMBL" id="MCM3715498.1"/>
    </source>
</evidence>
<evidence type="ECO:0000256" key="2">
    <source>
        <dbReference type="ARBA" id="ARBA00008610"/>
    </source>
</evidence>
<dbReference type="Pfam" id="PF02608">
    <property type="entry name" value="Bmp"/>
    <property type="match status" value="1"/>
</dbReference>
<feature type="chain" id="PRO_5040848998" evidence="8">
    <location>
        <begin position="23"/>
        <end position="374"/>
    </location>
</feature>
<evidence type="ECO:0000256" key="3">
    <source>
        <dbReference type="ARBA" id="ARBA00022475"/>
    </source>
</evidence>
<evidence type="ECO:0000256" key="8">
    <source>
        <dbReference type="SAM" id="SignalP"/>
    </source>
</evidence>
<keyword evidence="4 8" id="KW-0732">Signal</keyword>
<gene>
    <name evidence="10" type="ORF">M3202_15620</name>
</gene>
<dbReference type="GO" id="GO:0005886">
    <property type="term" value="C:plasma membrane"/>
    <property type="evidence" value="ECO:0007669"/>
    <property type="project" value="UniProtKB-SubCell"/>
</dbReference>
<protein>
    <submittedName>
        <fullName evidence="10">BMP family ABC transporter substrate-binding protein</fullName>
    </submittedName>
</protein>
<dbReference type="InterPro" id="IPR050957">
    <property type="entry name" value="BMP_lipoprotein"/>
</dbReference>
<feature type="domain" description="ABC transporter substrate-binding protein PnrA-like" evidence="9">
    <location>
        <begin position="52"/>
        <end position="363"/>
    </location>
</feature>
<dbReference type="EMBL" id="JAMBOL010000016">
    <property type="protein sequence ID" value="MCM3715498.1"/>
    <property type="molecule type" value="Genomic_DNA"/>
</dbReference>
<evidence type="ECO:0000313" key="11">
    <source>
        <dbReference type="Proteomes" id="UP001139179"/>
    </source>
</evidence>
<evidence type="ECO:0000256" key="1">
    <source>
        <dbReference type="ARBA" id="ARBA00004193"/>
    </source>
</evidence>